<feature type="domain" description="L-asparaginase N-terminal" evidence="1">
    <location>
        <begin position="8"/>
        <end position="56"/>
    </location>
</feature>
<evidence type="ECO:0000313" key="3">
    <source>
        <dbReference type="Proteomes" id="UP001439008"/>
    </source>
</evidence>
<keyword evidence="3" id="KW-1185">Reference proteome</keyword>
<dbReference type="PANTHER" id="PTHR11707:SF28">
    <property type="entry name" value="60 KDA LYSOPHOSPHOLIPASE"/>
    <property type="match status" value="1"/>
</dbReference>
<dbReference type="Proteomes" id="UP001439008">
    <property type="component" value="Unassembled WGS sequence"/>
</dbReference>
<evidence type="ECO:0000313" key="2">
    <source>
        <dbReference type="EMBL" id="MES1923176.1"/>
    </source>
</evidence>
<dbReference type="SUPFAM" id="SSF53774">
    <property type="entry name" value="Glutaminase/Asparaginase"/>
    <property type="match status" value="1"/>
</dbReference>
<dbReference type="Pfam" id="PF00710">
    <property type="entry name" value="Asparaginase"/>
    <property type="match status" value="1"/>
</dbReference>
<dbReference type="Gene3D" id="3.40.50.1170">
    <property type="entry name" value="L-asparaginase, N-terminal domain"/>
    <property type="match status" value="1"/>
</dbReference>
<gene>
    <name evidence="2" type="ORF">MHBO_004719</name>
</gene>
<dbReference type="PIRSF" id="PIRSF500176">
    <property type="entry name" value="L_ASNase"/>
    <property type="match status" value="1"/>
</dbReference>
<dbReference type="InterPro" id="IPR006034">
    <property type="entry name" value="Asparaginase/glutaminase-like"/>
</dbReference>
<dbReference type="PANTHER" id="PTHR11707">
    <property type="entry name" value="L-ASPARAGINASE"/>
    <property type="match status" value="1"/>
</dbReference>
<dbReference type="InterPro" id="IPR037152">
    <property type="entry name" value="L-asparaginase_N_sf"/>
</dbReference>
<organism evidence="2 3">
    <name type="scientific">Bonamia ostreae</name>
    <dbReference type="NCBI Taxonomy" id="126728"/>
    <lineage>
        <taxon>Eukaryota</taxon>
        <taxon>Sar</taxon>
        <taxon>Rhizaria</taxon>
        <taxon>Endomyxa</taxon>
        <taxon>Ascetosporea</taxon>
        <taxon>Haplosporida</taxon>
        <taxon>Bonamia</taxon>
    </lineage>
</organism>
<dbReference type="InterPro" id="IPR027474">
    <property type="entry name" value="L-asparaginase_N"/>
</dbReference>
<name>A0ABV2AU48_9EUKA</name>
<evidence type="ECO:0000259" key="1">
    <source>
        <dbReference type="Pfam" id="PF00710"/>
    </source>
</evidence>
<protein>
    <recommendedName>
        <fullName evidence="1">L-asparaginase N-terminal domain-containing protein</fullName>
    </recommendedName>
</protein>
<accession>A0ABV2AU48</accession>
<dbReference type="PIRSF" id="PIRSF001220">
    <property type="entry name" value="L-ASNase_gatD"/>
    <property type="match status" value="1"/>
</dbReference>
<reference evidence="2 3" key="1">
    <citation type="journal article" date="2024" name="BMC Biol.">
        <title>Comparative genomics of Ascetosporea gives new insight into the evolutionary basis for animal parasitism in Rhizaria.</title>
        <authorList>
            <person name="Hiltunen Thoren M."/>
            <person name="Onut-Brannstrom I."/>
            <person name="Alfjorden A."/>
            <person name="Peckova H."/>
            <person name="Swords F."/>
            <person name="Hooper C."/>
            <person name="Holzer A.S."/>
            <person name="Bass D."/>
            <person name="Burki F."/>
        </authorList>
    </citation>
    <scope>NUCLEOTIDE SEQUENCE [LARGE SCALE GENOMIC DNA]</scope>
    <source>
        <strain evidence="2">20-A016</strain>
    </source>
</reference>
<sequence>MKDFAIMENKEMPKVDVVEWEESIDSSYITPQHWVKLVKQIEENYLKYDGFVILHGYLLQI</sequence>
<dbReference type="InterPro" id="IPR036152">
    <property type="entry name" value="Asp/glu_Ase-like_sf"/>
</dbReference>
<comment type="caution">
    <text evidence="2">The sequence shown here is derived from an EMBL/GenBank/DDBJ whole genome shotgun (WGS) entry which is preliminary data.</text>
</comment>
<dbReference type="EMBL" id="JBDODL010004991">
    <property type="protein sequence ID" value="MES1923176.1"/>
    <property type="molecule type" value="Genomic_DNA"/>
</dbReference>
<proteinExistence type="predicted"/>